<comment type="function">
    <text evidence="9 10">Fluoride-specific ion channel. Important for reducing fluoride concentration in the cell, thus reducing its toxicity.</text>
</comment>
<keyword evidence="12" id="KW-1185">Reference proteome</keyword>
<dbReference type="InterPro" id="IPR003691">
    <property type="entry name" value="FluC"/>
</dbReference>
<keyword evidence="10" id="KW-0813">Transport</keyword>
<keyword evidence="4 10" id="KW-1133">Transmembrane helix</keyword>
<feature type="transmembrane region" description="Helical" evidence="10">
    <location>
        <begin position="56"/>
        <end position="77"/>
    </location>
</feature>
<feature type="binding site" evidence="10">
    <location>
        <position position="68"/>
    </location>
    <ligand>
        <name>Na(+)</name>
        <dbReference type="ChEBI" id="CHEBI:29101"/>
        <note>structural</note>
    </ligand>
</feature>
<keyword evidence="10" id="KW-0479">Metal-binding</keyword>
<dbReference type="eggNOG" id="COG0239">
    <property type="taxonomic scope" value="Bacteria"/>
</dbReference>
<evidence type="ECO:0000256" key="10">
    <source>
        <dbReference type="HAMAP-Rule" id="MF_00454"/>
    </source>
</evidence>
<comment type="caution">
    <text evidence="11">The sequence shown here is derived from an EMBL/GenBank/DDBJ whole genome shotgun (WGS) entry which is preliminary data.</text>
</comment>
<evidence type="ECO:0000256" key="4">
    <source>
        <dbReference type="ARBA" id="ARBA00022989"/>
    </source>
</evidence>
<reference evidence="12" key="2">
    <citation type="submission" date="2014-05" db="EMBL/GenBank/DDBJ databases">
        <title>Draft genome sequence of Virgibacillus massiliensis Vm-5.</title>
        <authorList>
            <person name="Khelaifia S."/>
            <person name="Croce O."/>
            <person name="Lagier J.C."/>
            <person name="Raoult D."/>
        </authorList>
    </citation>
    <scope>NUCLEOTIDE SEQUENCE [LARGE SCALE GENOMIC DNA]</scope>
    <source>
        <strain evidence="12">Vm-5</strain>
    </source>
</reference>
<name>A0A024Q9H6_9BACI</name>
<feature type="transmembrane region" description="Helical" evidence="10">
    <location>
        <begin position="32"/>
        <end position="50"/>
    </location>
</feature>
<organism evidence="11 12">
    <name type="scientific">Virgibacillus massiliensis</name>
    <dbReference type="NCBI Taxonomy" id="1462526"/>
    <lineage>
        <taxon>Bacteria</taxon>
        <taxon>Bacillati</taxon>
        <taxon>Bacillota</taxon>
        <taxon>Bacilli</taxon>
        <taxon>Bacillales</taxon>
        <taxon>Bacillaceae</taxon>
        <taxon>Virgibacillus</taxon>
    </lineage>
</organism>
<comment type="similarity">
    <text evidence="7 10">Belongs to the fluoride channel Fluc/FEX (TC 1.A.43) family.</text>
</comment>
<feature type="transmembrane region" description="Helical" evidence="10">
    <location>
        <begin position="89"/>
        <end position="113"/>
    </location>
</feature>
<keyword evidence="2 10" id="KW-1003">Cell membrane</keyword>
<gene>
    <name evidence="10" type="primary">fluC</name>
    <name evidence="10" type="synonym">crcB</name>
    <name evidence="11" type="ORF">BN990_01423</name>
</gene>
<dbReference type="HAMAP" id="MF_00454">
    <property type="entry name" value="FluC"/>
    <property type="match status" value="1"/>
</dbReference>
<dbReference type="PANTHER" id="PTHR28259:SF1">
    <property type="entry name" value="FLUORIDE EXPORT PROTEIN 1-RELATED"/>
    <property type="match status" value="1"/>
</dbReference>
<comment type="catalytic activity">
    <reaction evidence="8">
        <text>fluoride(in) = fluoride(out)</text>
        <dbReference type="Rhea" id="RHEA:76159"/>
        <dbReference type="ChEBI" id="CHEBI:17051"/>
    </reaction>
    <physiologicalReaction direction="left-to-right" evidence="8">
        <dbReference type="Rhea" id="RHEA:76160"/>
    </physiologicalReaction>
</comment>
<reference evidence="11 12" key="1">
    <citation type="submission" date="2014-03" db="EMBL/GenBank/DDBJ databases">
        <authorList>
            <person name="Urmite Genomes U."/>
        </authorList>
    </citation>
    <scope>NUCLEOTIDE SEQUENCE [LARGE SCALE GENOMIC DNA]</scope>
    <source>
        <strain evidence="11 12">Vm-5</strain>
    </source>
</reference>
<dbReference type="OrthoDB" id="9815830at2"/>
<protein>
    <recommendedName>
        <fullName evidence="10">Fluoride-specific ion channel FluC</fullName>
    </recommendedName>
</protein>
<evidence type="ECO:0000256" key="3">
    <source>
        <dbReference type="ARBA" id="ARBA00022692"/>
    </source>
</evidence>
<dbReference type="RefSeq" id="WP_021288989.1">
    <property type="nucleotide sequence ID" value="NZ_BNER01000003.1"/>
</dbReference>
<dbReference type="GO" id="GO:0062054">
    <property type="term" value="F:fluoride channel activity"/>
    <property type="evidence" value="ECO:0007669"/>
    <property type="project" value="UniProtKB-UniRule"/>
</dbReference>
<comment type="subcellular location">
    <subcellularLocation>
        <location evidence="1 10">Cell membrane</location>
        <topology evidence="1 10">Multi-pass membrane protein</topology>
    </subcellularLocation>
</comment>
<evidence type="ECO:0000256" key="5">
    <source>
        <dbReference type="ARBA" id="ARBA00023136"/>
    </source>
</evidence>
<dbReference type="GO" id="GO:0005886">
    <property type="term" value="C:plasma membrane"/>
    <property type="evidence" value="ECO:0007669"/>
    <property type="project" value="UniProtKB-SubCell"/>
</dbReference>
<evidence type="ECO:0000256" key="7">
    <source>
        <dbReference type="ARBA" id="ARBA00035120"/>
    </source>
</evidence>
<feature type="binding site" evidence="10">
    <location>
        <position position="71"/>
    </location>
    <ligand>
        <name>Na(+)</name>
        <dbReference type="ChEBI" id="CHEBI:29101"/>
        <note>structural</note>
    </ligand>
</feature>
<dbReference type="AlphaFoldDB" id="A0A024Q9H6"/>
<evidence type="ECO:0000256" key="6">
    <source>
        <dbReference type="ARBA" id="ARBA00023303"/>
    </source>
</evidence>
<dbReference type="EMBL" id="CCDP010000001">
    <property type="protein sequence ID" value="CDQ39139.1"/>
    <property type="molecule type" value="Genomic_DNA"/>
</dbReference>
<dbReference type="Pfam" id="PF02537">
    <property type="entry name" value="CRCB"/>
    <property type="match status" value="1"/>
</dbReference>
<accession>A0A024Q9H6</accession>
<dbReference type="GO" id="GO:0046872">
    <property type="term" value="F:metal ion binding"/>
    <property type="evidence" value="ECO:0007669"/>
    <property type="project" value="UniProtKB-KW"/>
</dbReference>
<evidence type="ECO:0000256" key="9">
    <source>
        <dbReference type="ARBA" id="ARBA00049940"/>
    </source>
</evidence>
<dbReference type="PANTHER" id="PTHR28259">
    <property type="entry name" value="FLUORIDE EXPORT PROTEIN 1-RELATED"/>
    <property type="match status" value="1"/>
</dbReference>
<dbReference type="STRING" id="1462526.BN990_01423"/>
<evidence type="ECO:0000313" key="11">
    <source>
        <dbReference type="EMBL" id="CDQ39139.1"/>
    </source>
</evidence>
<keyword evidence="5 10" id="KW-0472">Membrane</keyword>
<comment type="activity regulation">
    <text evidence="10">Na(+) is not transported, but it plays an essential structural role and its presence is essential for fluoride channel function.</text>
</comment>
<proteinExistence type="inferred from homology"/>
<keyword evidence="10" id="KW-0915">Sodium</keyword>
<dbReference type="Proteomes" id="UP000028875">
    <property type="component" value="Unassembled WGS sequence"/>
</dbReference>
<evidence type="ECO:0000256" key="8">
    <source>
        <dbReference type="ARBA" id="ARBA00035585"/>
    </source>
</evidence>
<keyword evidence="6 10" id="KW-0407">Ion channel</keyword>
<keyword evidence="3 10" id="KW-0812">Transmembrane</keyword>
<sequence length="114" mass="12547">MNWLLIAVGGIIGSITRYQLSLLANKRLIGTWTANITGSALLGVLLHYYLDGVLPRAGWLLLGVGFCGAYTTFSTFGNESLRLILKKEFKLAMVYISTSVLFSLFAVLLILYLL</sequence>
<evidence type="ECO:0000256" key="1">
    <source>
        <dbReference type="ARBA" id="ARBA00004651"/>
    </source>
</evidence>
<evidence type="ECO:0000313" key="12">
    <source>
        <dbReference type="Proteomes" id="UP000028875"/>
    </source>
</evidence>
<dbReference type="GO" id="GO:0140114">
    <property type="term" value="P:cellular detoxification of fluoride"/>
    <property type="evidence" value="ECO:0007669"/>
    <property type="project" value="UniProtKB-UniRule"/>
</dbReference>
<evidence type="ECO:0000256" key="2">
    <source>
        <dbReference type="ARBA" id="ARBA00022475"/>
    </source>
</evidence>
<keyword evidence="10" id="KW-0406">Ion transport</keyword>